<feature type="binding site" evidence="5">
    <location>
        <position position="37"/>
    </location>
    <ligand>
        <name>AMP</name>
        <dbReference type="ChEBI" id="CHEBI:456215"/>
    </ligand>
</feature>
<keyword evidence="2 5" id="KW-0545">Nucleotide biosynthesis</keyword>
<reference evidence="10" key="1">
    <citation type="journal article" date="2014" name="Int. J. Syst. Evol. Microbiol.">
        <title>Complete genome sequence of Corynebacterium casei LMG S-19264T (=DSM 44701T), isolated from a smear-ripened cheese.</title>
        <authorList>
            <consortium name="US DOE Joint Genome Institute (JGI-PGF)"/>
            <person name="Walter F."/>
            <person name="Albersmeier A."/>
            <person name="Kalinowski J."/>
            <person name="Ruckert C."/>
        </authorList>
    </citation>
    <scope>NUCLEOTIDE SEQUENCE</scope>
    <source>
        <strain evidence="10">CGMCC 4.7368</strain>
    </source>
</reference>
<proteinExistence type="inferred from homology"/>
<dbReference type="InterPro" id="IPR033690">
    <property type="entry name" value="Adenylat_kinase_CS"/>
</dbReference>
<evidence type="ECO:0000313" key="11">
    <source>
        <dbReference type="Proteomes" id="UP000646523"/>
    </source>
</evidence>
<keyword evidence="4 5" id="KW-0418">Kinase</keyword>
<evidence type="ECO:0000256" key="8">
    <source>
        <dbReference type="SAM" id="MobiDB-lite"/>
    </source>
</evidence>
<evidence type="ECO:0000256" key="5">
    <source>
        <dbReference type="HAMAP-Rule" id="MF_00235"/>
    </source>
</evidence>
<keyword evidence="1 5" id="KW-0808">Transferase</keyword>
<evidence type="ECO:0000256" key="3">
    <source>
        <dbReference type="ARBA" id="ARBA00022741"/>
    </source>
</evidence>
<dbReference type="NCBIfam" id="TIGR01351">
    <property type="entry name" value="adk"/>
    <property type="match status" value="1"/>
</dbReference>
<comment type="subunit">
    <text evidence="5 7">Monomer.</text>
</comment>
<evidence type="ECO:0000256" key="7">
    <source>
        <dbReference type="RuleBase" id="RU003331"/>
    </source>
</evidence>
<feature type="binding site" evidence="5">
    <location>
        <position position="126"/>
    </location>
    <ligand>
        <name>Zn(2+)</name>
        <dbReference type="ChEBI" id="CHEBI:29105"/>
        <note>structural</note>
    </ligand>
</feature>
<dbReference type="GO" id="GO:0005524">
    <property type="term" value="F:ATP binding"/>
    <property type="evidence" value="ECO:0007669"/>
    <property type="project" value="UniProtKB-UniRule"/>
</dbReference>
<feature type="region of interest" description="Disordered" evidence="8">
    <location>
        <begin position="209"/>
        <end position="262"/>
    </location>
</feature>
<evidence type="ECO:0000256" key="6">
    <source>
        <dbReference type="RuleBase" id="RU003330"/>
    </source>
</evidence>
<evidence type="ECO:0000313" key="10">
    <source>
        <dbReference type="EMBL" id="GGO66743.1"/>
    </source>
</evidence>
<accession>A0A917YUN5</accession>
<feature type="region of interest" description="LID" evidence="5">
    <location>
        <begin position="122"/>
        <end position="159"/>
    </location>
</feature>
<comment type="catalytic activity">
    <reaction evidence="5 7">
        <text>AMP + ATP = 2 ADP</text>
        <dbReference type="Rhea" id="RHEA:12973"/>
        <dbReference type="ChEBI" id="CHEBI:30616"/>
        <dbReference type="ChEBI" id="CHEBI:456215"/>
        <dbReference type="ChEBI" id="CHEBI:456216"/>
        <dbReference type="EC" id="2.7.4.3"/>
    </reaction>
</comment>
<dbReference type="GO" id="GO:0044209">
    <property type="term" value="P:AMP salvage"/>
    <property type="evidence" value="ECO:0007669"/>
    <property type="project" value="UniProtKB-UniRule"/>
</dbReference>
<evidence type="ECO:0000256" key="1">
    <source>
        <dbReference type="ARBA" id="ARBA00022679"/>
    </source>
</evidence>
<dbReference type="InterPro" id="IPR007862">
    <property type="entry name" value="Adenylate_kinase_lid-dom"/>
</dbReference>
<keyword evidence="5" id="KW-0963">Cytoplasm</keyword>
<dbReference type="GO" id="GO:0004017">
    <property type="term" value="F:AMP kinase activity"/>
    <property type="evidence" value="ECO:0007669"/>
    <property type="project" value="UniProtKB-UniRule"/>
</dbReference>
<dbReference type="CDD" id="cd01428">
    <property type="entry name" value="ADK"/>
    <property type="match status" value="1"/>
</dbReference>
<evidence type="ECO:0000256" key="2">
    <source>
        <dbReference type="ARBA" id="ARBA00022727"/>
    </source>
</evidence>
<comment type="function">
    <text evidence="5">Catalyzes the reversible transfer of the terminal phosphate group between ATP and AMP. Plays an important role in cellular energy homeostasis and in adenine nucleotide metabolism.</text>
</comment>
<keyword evidence="5 7" id="KW-0067">ATP-binding</keyword>
<feature type="binding site" evidence="5">
    <location>
        <position position="146"/>
    </location>
    <ligand>
        <name>Zn(2+)</name>
        <dbReference type="ChEBI" id="CHEBI:29105"/>
        <note>structural</note>
    </ligand>
</feature>
<feature type="binding site" evidence="5">
    <location>
        <position position="149"/>
    </location>
    <ligand>
        <name>Zn(2+)</name>
        <dbReference type="ChEBI" id="CHEBI:29105"/>
        <note>structural</note>
    </ligand>
</feature>
<feature type="binding site" evidence="5">
    <location>
        <begin position="11"/>
        <end position="16"/>
    </location>
    <ligand>
        <name>ATP</name>
        <dbReference type="ChEBI" id="CHEBI:30616"/>
    </ligand>
</feature>
<feature type="binding site" evidence="5">
    <location>
        <position position="156"/>
    </location>
    <ligand>
        <name>AMP</name>
        <dbReference type="ChEBI" id="CHEBI:456215"/>
    </ligand>
</feature>
<evidence type="ECO:0000259" key="9">
    <source>
        <dbReference type="Pfam" id="PF05191"/>
    </source>
</evidence>
<dbReference type="PROSITE" id="PS00113">
    <property type="entry name" value="ADENYLATE_KINASE"/>
    <property type="match status" value="1"/>
</dbReference>
<keyword evidence="5" id="KW-0862">Zinc</keyword>
<reference evidence="10" key="2">
    <citation type="submission" date="2020-09" db="EMBL/GenBank/DDBJ databases">
        <authorList>
            <person name="Sun Q."/>
            <person name="Zhou Y."/>
        </authorList>
    </citation>
    <scope>NUCLEOTIDE SEQUENCE</scope>
    <source>
        <strain evidence="10">CGMCC 4.7368</strain>
    </source>
</reference>
<dbReference type="RefSeq" id="WP_189123858.1">
    <property type="nucleotide sequence ID" value="NZ_BMNH01000004.1"/>
</dbReference>
<dbReference type="AlphaFoldDB" id="A0A917YUN5"/>
<keyword evidence="3 5" id="KW-0547">Nucleotide-binding</keyword>
<keyword evidence="5" id="KW-0479">Metal-binding</keyword>
<sequence length="262" mass="29120">MRKYVIMGVQGSGKGTQSTLLAGDLDLVHISVGDIFRWHVKHHTKLGAQVRRLVAAGELVGDDLVEKVVRDRLQQHDWNYGFVIDGFPRSRGQAEFFLESYDIDGVIYLELPDEEVRRRVLARRLCSRCGMDYNLIADRPETEGVCDVCGGELVTRADDTPEALTRRLREYHDKIDPVVELFRRKEYVMTIDARADKITIQRMIRARFGLPPYDPGTPDEARTPPDSATPSRAKAPDGSDTPAGSGTRDGSGTPGGVRAPGD</sequence>
<dbReference type="GO" id="GO:0005737">
    <property type="term" value="C:cytoplasm"/>
    <property type="evidence" value="ECO:0007669"/>
    <property type="project" value="UniProtKB-SubCell"/>
</dbReference>
<feature type="domain" description="Adenylate kinase active site lid" evidence="9">
    <location>
        <begin position="123"/>
        <end position="158"/>
    </location>
</feature>
<dbReference type="EMBL" id="BMNH01000004">
    <property type="protein sequence ID" value="GGO66743.1"/>
    <property type="molecule type" value="Genomic_DNA"/>
</dbReference>
<feature type="region of interest" description="NMP" evidence="5">
    <location>
        <begin position="31"/>
        <end position="60"/>
    </location>
</feature>
<dbReference type="InterPro" id="IPR036193">
    <property type="entry name" value="ADK_active_lid_dom_sf"/>
</dbReference>
<dbReference type="InterPro" id="IPR027417">
    <property type="entry name" value="P-loop_NTPase"/>
</dbReference>
<name>A0A917YUN5_9ACTN</name>
<dbReference type="InterPro" id="IPR000850">
    <property type="entry name" value="Adenylat/UMP-CMP_kin"/>
</dbReference>
<feature type="binding site" evidence="5">
    <location>
        <position position="195"/>
    </location>
    <ligand>
        <name>ATP</name>
        <dbReference type="ChEBI" id="CHEBI:30616"/>
    </ligand>
</feature>
<feature type="binding site" evidence="5">
    <location>
        <begin position="86"/>
        <end position="89"/>
    </location>
    <ligand>
        <name>AMP</name>
        <dbReference type="ChEBI" id="CHEBI:456215"/>
    </ligand>
</feature>
<dbReference type="Proteomes" id="UP000646523">
    <property type="component" value="Unassembled WGS sequence"/>
</dbReference>
<dbReference type="SUPFAM" id="SSF57774">
    <property type="entry name" value="Microbial and mitochondrial ADK, insert 'zinc finger' domain"/>
    <property type="match status" value="1"/>
</dbReference>
<dbReference type="EC" id="2.7.4.3" evidence="5 7"/>
<evidence type="ECO:0000256" key="4">
    <source>
        <dbReference type="ARBA" id="ARBA00022777"/>
    </source>
</evidence>
<keyword evidence="11" id="KW-1185">Reference proteome</keyword>
<feature type="binding site" evidence="5">
    <location>
        <position position="93"/>
    </location>
    <ligand>
        <name>AMP</name>
        <dbReference type="ChEBI" id="CHEBI:456215"/>
    </ligand>
</feature>
<dbReference type="Pfam" id="PF00406">
    <property type="entry name" value="ADK"/>
    <property type="match status" value="1"/>
</dbReference>
<dbReference type="InterPro" id="IPR006259">
    <property type="entry name" value="Adenyl_kin_sub"/>
</dbReference>
<feature type="binding site" evidence="5">
    <location>
        <position position="129"/>
    </location>
    <ligand>
        <name>Zn(2+)</name>
        <dbReference type="ChEBI" id="CHEBI:29105"/>
        <note>structural</note>
    </ligand>
</feature>
<comment type="subcellular location">
    <subcellularLocation>
        <location evidence="5 7">Cytoplasm</location>
    </subcellularLocation>
</comment>
<gene>
    <name evidence="5 10" type="primary">adk</name>
    <name evidence="10" type="ORF">GCM10012289_21490</name>
</gene>
<dbReference type="GO" id="GO:0008270">
    <property type="term" value="F:zinc ion binding"/>
    <property type="evidence" value="ECO:0007669"/>
    <property type="project" value="UniProtKB-UniRule"/>
</dbReference>
<dbReference type="SUPFAM" id="SSF52540">
    <property type="entry name" value="P-loop containing nucleoside triphosphate hydrolases"/>
    <property type="match status" value="1"/>
</dbReference>
<comment type="similarity">
    <text evidence="5 6">Belongs to the adenylate kinase family.</text>
</comment>
<dbReference type="Pfam" id="PF05191">
    <property type="entry name" value="ADK_lid"/>
    <property type="match status" value="1"/>
</dbReference>
<dbReference type="PRINTS" id="PR00094">
    <property type="entry name" value="ADENYLTKNASE"/>
</dbReference>
<dbReference type="HAMAP" id="MF_00235">
    <property type="entry name" value="Adenylate_kinase_Adk"/>
    <property type="match status" value="1"/>
</dbReference>
<feature type="binding site" evidence="5">
    <location>
        <position position="167"/>
    </location>
    <ligand>
        <name>AMP</name>
        <dbReference type="ChEBI" id="CHEBI:456215"/>
    </ligand>
</feature>
<comment type="caution">
    <text evidence="5">Lacks conserved residue(s) required for the propagation of feature annotation.</text>
</comment>
<dbReference type="Gene3D" id="3.40.50.300">
    <property type="entry name" value="P-loop containing nucleotide triphosphate hydrolases"/>
    <property type="match status" value="1"/>
</dbReference>
<dbReference type="PANTHER" id="PTHR23359">
    <property type="entry name" value="NUCLEOTIDE KINASE"/>
    <property type="match status" value="1"/>
</dbReference>
<feature type="binding site" evidence="5">
    <location>
        <begin position="58"/>
        <end position="60"/>
    </location>
    <ligand>
        <name>AMP</name>
        <dbReference type="ChEBI" id="CHEBI:456215"/>
    </ligand>
</feature>
<comment type="domain">
    <text evidence="5">Consists of three domains, a large central CORE domain and two small peripheral domains, NMPbind and LID, which undergo movements during catalysis. The LID domain closes over the site of phosphoryl transfer upon ATP binding. Assembling and dissambling the active center during each catalytic cycle provides an effective means to prevent ATP hydrolysis. Some bacteria have evolved a zinc-coordinating structure that stabilizes the LID domain.</text>
</comment>
<organism evidence="10 11">
    <name type="scientific">Nonomuraea cavernae</name>
    <dbReference type="NCBI Taxonomy" id="2045107"/>
    <lineage>
        <taxon>Bacteria</taxon>
        <taxon>Bacillati</taxon>
        <taxon>Actinomycetota</taxon>
        <taxon>Actinomycetes</taxon>
        <taxon>Streptosporangiales</taxon>
        <taxon>Streptosporangiaceae</taxon>
        <taxon>Nonomuraea</taxon>
    </lineage>
</organism>
<protein>
    <recommendedName>
        <fullName evidence="5 7">Adenylate kinase</fullName>
        <shortName evidence="5">AK</shortName>
        <ecNumber evidence="5 7">2.7.4.3</ecNumber>
    </recommendedName>
    <alternativeName>
        <fullName evidence="5">ATP-AMP transphosphorylase</fullName>
    </alternativeName>
    <alternativeName>
        <fullName evidence="5">ATP:AMP phosphotransferase</fullName>
    </alternativeName>
    <alternativeName>
        <fullName evidence="5">Adenylate monophosphate kinase</fullName>
    </alternativeName>
</protein>
<feature type="binding site" evidence="5">
    <location>
        <position position="123"/>
    </location>
    <ligand>
        <name>ATP</name>
        <dbReference type="ChEBI" id="CHEBI:30616"/>
    </ligand>
</feature>
<comment type="pathway">
    <text evidence="5">Purine metabolism; AMP biosynthesis via salvage pathway; AMP from ADP: step 1/1.</text>
</comment>
<comment type="caution">
    <text evidence="10">The sequence shown here is derived from an EMBL/GenBank/DDBJ whole genome shotgun (WGS) entry which is preliminary data.</text>
</comment>